<protein>
    <submittedName>
        <fullName evidence="7">Hrp65 protein</fullName>
    </submittedName>
</protein>
<keyword evidence="1" id="KW-0677">Repeat</keyword>
<keyword evidence="2 3" id="KW-0694">RNA-binding</keyword>
<evidence type="ECO:0000256" key="2">
    <source>
        <dbReference type="ARBA" id="ARBA00022884"/>
    </source>
</evidence>
<evidence type="ECO:0000256" key="3">
    <source>
        <dbReference type="PROSITE-ProRule" id="PRU00176"/>
    </source>
</evidence>
<dbReference type="InterPro" id="IPR000504">
    <property type="entry name" value="RRM_dom"/>
</dbReference>
<dbReference type="SMART" id="SM00360">
    <property type="entry name" value="RRM"/>
    <property type="match status" value="2"/>
</dbReference>
<keyword evidence="4" id="KW-0175">Coiled coil</keyword>
<evidence type="ECO:0000259" key="6">
    <source>
        <dbReference type="PROSITE" id="PS50102"/>
    </source>
</evidence>
<dbReference type="STRING" id="48709.A0A1D2MUY9"/>
<dbReference type="Proteomes" id="UP000094527">
    <property type="component" value="Unassembled WGS sequence"/>
</dbReference>
<dbReference type="PROSITE" id="PS50102">
    <property type="entry name" value="RRM"/>
    <property type="match status" value="2"/>
</dbReference>
<dbReference type="Pfam" id="PF08075">
    <property type="entry name" value="NOPS"/>
    <property type="match status" value="1"/>
</dbReference>
<gene>
    <name evidence="7" type="ORF">Ocin01_09830</name>
</gene>
<dbReference type="SUPFAM" id="SSF54928">
    <property type="entry name" value="RNA-binding domain, RBD"/>
    <property type="match status" value="1"/>
</dbReference>
<dbReference type="Gene3D" id="3.30.70.330">
    <property type="match status" value="2"/>
</dbReference>
<evidence type="ECO:0000313" key="8">
    <source>
        <dbReference type="Proteomes" id="UP000094527"/>
    </source>
</evidence>
<feature type="compositionally biased region" description="Low complexity" evidence="5">
    <location>
        <begin position="20"/>
        <end position="29"/>
    </location>
</feature>
<feature type="coiled-coil region" evidence="4">
    <location>
        <begin position="323"/>
        <end position="354"/>
    </location>
</feature>
<dbReference type="PANTHER" id="PTHR23189">
    <property type="entry name" value="RNA RECOGNITION MOTIF-CONTAINING"/>
    <property type="match status" value="1"/>
</dbReference>
<organism evidence="7 8">
    <name type="scientific">Orchesella cincta</name>
    <name type="common">Springtail</name>
    <name type="synonym">Podura cincta</name>
    <dbReference type="NCBI Taxonomy" id="48709"/>
    <lineage>
        <taxon>Eukaryota</taxon>
        <taxon>Metazoa</taxon>
        <taxon>Ecdysozoa</taxon>
        <taxon>Arthropoda</taxon>
        <taxon>Hexapoda</taxon>
        <taxon>Collembola</taxon>
        <taxon>Entomobryomorpha</taxon>
        <taxon>Entomobryoidea</taxon>
        <taxon>Orchesellidae</taxon>
        <taxon>Orchesellinae</taxon>
        <taxon>Orchesella</taxon>
    </lineage>
</organism>
<dbReference type="EMBL" id="LJIJ01000497">
    <property type="protein sequence ID" value="ODM96853.1"/>
    <property type="molecule type" value="Genomic_DNA"/>
</dbReference>
<keyword evidence="8" id="KW-1185">Reference proteome</keyword>
<comment type="caution">
    <text evidence="7">The sequence shown here is derived from an EMBL/GenBank/DDBJ whole genome shotgun (WGS) entry which is preliminary data.</text>
</comment>
<feature type="region of interest" description="Disordered" evidence="5">
    <location>
        <begin position="1"/>
        <end position="78"/>
    </location>
</feature>
<accession>A0A1D2MUY9</accession>
<feature type="domain" description="RRM" evidence="6">
    <location>
        <begin position="115"/>
        <end position="187"/>
    </location>
</feature>
<dbReference type="InterPro" id="IPR012677">
    <property type="entry name" value="Nucleotide-bd_a/b_plait_sf"/>
</dbReference>
<feature type="compositionally biased region" description="Low complexity" evidence="5">
    <location>
        <begin position="441"/>
        <end position="461"/>
    </location>
</feature>
<sequence length="522" mass="57886">MEVDAQPGGGDRGGGDRGSNHGNNNNSNRGPKRKRGGIAGPGRNSFGGGRGGSHHGSHERVDRRFGHDGMDGPSNKKLKVLNPEHRIMEKIRSLHGQTCDLPPKKHEFKKFLANTRLYIGNIAAEATESEVKELFTPFGEIDELFLNREKNFAFLKMDFRTNAERARAELDQHQLKGRPIKVRFAPASVRVRVKNLGPMVSNELLELAFSVFGEIERAIVLVDEKGKSTGEGIVDYTRKNYAIAAHNFCSSKCYFITADLRPIITELGDMSEMDEGLLEINLPKREYNKERELVYYKAREVGPRIADDGTFEHEYGTKWKSLVKEYKEKEEALKDEMAKDLEKLQAQMEIARYDYETEMLREQLRRREIDHENRMQRGNMQFGGGYQRGGQDAIPREPMGQDGLNDPDSPNAGGALGFNLDFDRSNASGAMPLAPPPLPPQGLMAHLQGGNANSGNNPSGPTWEISPFGLGQMAGNFGQQPSFRGNDQRESRFSGGNRGGPRGGGGRGGNRGNFRGGRGGRR</sequence>
<evidence type="ECO:0000256" key="1">
    <source>
        <dbReference type="ARBA" id="ARBA00022737"/>
    </source>
</evidence>
<proteinExistence type="predicted"/>
<feature type="compositionally biased region" description="Gly residues" evidence="5">
    <location>
        <begin position="496"/>
        <end position="522"/>
    </location>
</feature>
<dbReference type="OrthoDB" id="10067824at2759"/>
<dbReference type="Pfam" id="PF00076">
    <property type="entry name" value="RRM_1"/>
    <property type="match status" value="2"/>
</dbReference>
<feature type="region of interest" description="Disordered" evidence="5">
    <location>
        <begin position="377"/>
        <end position="522"/>
    </location>
</feature>
<evidence type="ECO:0000256" key="4">
    <source>
        <dbReference type="SAM" id="Coils"/>
    </source>
</evidence>
<feature type="compositionally biased region" description="Gly residues" evidence="5">
    <location>
        <begin position="37"/>
        <end position="51"/>
    </location>
</feature>
<reference evidence="7 8" key="1">
    <citation type="journal article" date="2016" name="Genome Biol. Evol.">
        <title>Gene Family Evolution Reflects Adaptation to Soil Environmental Stressors in the Genome of the Collembolan Orchesella cincta.</title>
        <authorList>
            <person name="Faddeeva-Vakhrusheva A."/>
            <person name="Derks M.F."/>
            <person name="Anvar S.Y."/>
            <person name="Agamennone V."/>
            <person name="Suring W."/>
            <person name="Smit S."/>
            <person name="van Straalen N.M."/>
            <person name="Roelofs D."/>
        </authorList>
    </citation>
    <scope>NUCLEOTIDE SEQUENCE [LARGE SCALE GENOMIC DNA]</scope>
    <source>
        <tissue evidence="7">Mixed pool</tissue>
    </source>
</reference>
<dbReference type="OMA" id="GQIMDLM"/>
<dbReference type="InterPro" id="IPR012975">
    <property type="entry name" value="NOPS"/>
</dbReference>
<dbReference type="InterPro" id="IPR035979">
    <property type="entry name" value="RBD_domain_sf"/>
</dbReference>
<dbReference type="FunFam" id="3.30.70.330:FF:000043">
    <property type="entry name" value="paraspeckle component 1 isoform X1"/>
    <property type="match status" value="1"/>
</dbReference>
<feature type="domain" description="RRM" evidence="6">
    <location>
        <begin position="189"/>
        <end position="270"/>
    </location>
</feature>
<evidence type="ECO:0000313" key="7">
    <source>
        <dbReference type="EMBL" id="ODM96853.1"/>
    </source>
</evidence>
<dbReference type="Gene3D" id="6.10.250.1170">
    <property type="match status" value="1"/>
</dbReference>
<evidence type="ECO:0000256" key="5">
    <source>
        <dbReference type="SAM" id="MobiDB-lite"/>
    </source>
</evidence>
<dbReference type="GO" id="GO:0003723">
    <property type="term" value="F:RNA binding"/>
    <property type="evidence" value="ECO:0007669"/>
    <property type="project" value="UniProtKB-UniRule"/>
</dbReference>
<feature type="compositionally biased region" description="Basic and acidic residues" evidence="5">
    <location>
        <begin position="56"/>
        <end position="70"/>
    </location>
</feature>
<dbReference type="AlphaFoldDB" id="A0A1D2MUY9"/>
<name>A0A1D2MUY9_ORCCI</name>